<feature type="chain" id="PRO_5021314356" evidence="1">
    <location>
        <begin position="33"/>
        <end position="400"/>
    </location>
</feature>
<name>A0A4Y8RJI2_9HYPH</name>
<gene>
    <name evidence="2" type="ORF">E3C22_15835</name>
</gene>
<comment type="caution">
    <text evidence="2">The sequence shown here is derived from an EMBL/GenBank/DDBJ whole genome shotgun (WGS) entry which is preliminary data.</text>
</comment>
<feature type="signal peptide" evidence="1">
    <location>
        <begin position="1"/>
        <end position="32"/>
    </location>
</feature>
<protein>
    <submittedName>
        <fullName evidence="2">Uncharacterized protein</fullName>
    </submittedName>
</protein>
<accession>A0A4Y8RJI2</accession>
<evidence type="ECO:0000313" key="3">
    <source>
        <dbReference type="Proteomes" id="UP000298179"/>
    </source>
</evidence>
<dbReference type="AlphaFoldDB" id="A0A4Y8RJI2"/>
<evidence type="ECO:0000313" key="2">
    <source>
        <dbReference type="EMBL" id="TFF22104.1"/>
    </source>
</evidence>
<evidence type="ECO:0000256" key="1">
    <source>
        <dbReference type="SAM" id="SignalP"/>
    </source>
</evidence>
<organism evidence="2 3">
    <name type="scientific">Jiella endophytica</name>
    <dbReference type="NCBI Taxonomy" id="2558362"/>
    <lineage>
        <taxon>Bacteria</taxon>
        <taxon>Pseudomonadati</taxon>
        <taxon>Pseudomonadota</taxon>
        <taxon>Alphaproteobacteria</taxon>
        <taxon>Hyphomicrobiales</taxon>
        <taxon>Aurantimonadaceae</taxon>
        <taxon>Jiella</taxon>
    </lineage>
</organism>
<keyword evidence="1" id="KW-0732">Signal</keyword>
<dbReference type="EMBL" id="SOZD01000004">
    <property type="protein sequence ID" value="TFF22104.1"/>
    <property type="molecule type" value="Genomic_DNA"/>
</dbReference>
<reference evidence="2 3" key="1">
    <citation type="submission" date="2019-03" db="EMBL/GenBank/DDBJ databases">
        <title>Jiella endophytica sp. nov., a novel endophytic bacterium isolated from root of Ficus microcarpa Linn. f.</title>
        <authorList>
            <person name="Tuo L."/>
        </authorList>
    </citation>
    <scope>NUCLEOTIDE SEQUENCE [LARGE SCALE GENOMIC DNA]</scope>
    <source>
        <strain evidence="2 3">CBS5Q-3</strain>
    </source>
</reference>
<sequence length="400" mass="41684">MLHARSAGTVASQLRRAALAVGLCLAWGEASAEDGAAAVIALFPVQLAGEPDTLSPDVSGAMLGALRKIAKGRRMTCPDRVTRLVTAGESQLVTARTLQSANEISEAEIAEVAASADGLLLVHSFSGTGYPDPYTGKPRMAAEIRYRLLDPASETVLLQGSEAAAQLDGGRCNADDLSGKAAEADRKAAIACFEAALGSAYPHLVDSLPAKIVGAAACPPIFNGPGIIVAVDRRPEAALRSPYNEIAVLEGLREVVASLPSTYPKQAFRQADDDVAKRFSGGGETEEADIGKAAARLAGKADYLLVYTPTAKAGPDDFTQVMQLEAAIKFKLFDVAAGEMVADGKFETSGEMFTGCAASIGSVPAQPACVRRFVANTLKRLARDMAEKVVFTLASRATAQ</sequence>
<dbReference type="RefSeq" id="WP_134762985.1">
    <property type="nucleotide sequence ID" value="NZ_SOZD01000004.1"/>
</dbReference>
<proteinExistence type="predicted"/>
<keyword evidence="3" id="KW-1185">Reference proteome</keyword>
<dbReference type="Proteomes" id="UP000298179">
    <property type="component" value="Unassembled WGS sequence"/>
</dbReference>